<evidence type="ECO:0000313" key="4">
    <source>
        <dbReference type="Proteomes" id="UP000268908"/>
    </source>
</evidence>
<keyword evidence="2" id="KW-1133">Transmembrane helix</keyword>
<comment type="caution">
    <text evidence="3">The sequence shown here is derived from an EMBL/GenBank/DDBJ whole genome shotgun (WGS) entry which is preliminary data.</text>
</comment>
<reference evidence="3 4" key="1">
    <citation type="submission" date="2018-10" db="EMBL/GenBank/DDBJ databases">
        <title>Genomic Encyclopedia of Type Strains, Phase IV (KMG-IV): sequencing the most valuable type-strain genomes for metagenomic binning, comparative biology and taxonomic classification.</title>
        <authorList>
            <person name="Goeker M."/>
        </authorList>
    </citation>
    <scope>NUCLEOTIDE SEQUENCE [LARGE SCALE GENOMIC DNA]</scope>
    <source>
        <strain evidence="3 4">DSM 26916</strain>
    </source>
</reference>
<evidence type="ECO:0000256" key="2">
    <source>
        <dbReference type="SAM" id="Phobius"/>
    </source>
</evidence>
<keyword evidence="2" id="KW-0472">Membrane</keyword>
<keyword evidence="2" id="KW-0812">Transmembrane</keyword>
<name>A0A497X9L9_9PROT</name>
<dbReference type="RefSeq" id="WP_124962467.1">
    <property type="nucleotide sequence ID" value="NZ_BHVV01000008.1"/>
</dbReference>
<protein>
    <submittedName>
        <fullName evidence="3">Uncharacterized protein</fullName>
    </submittedName>
</protein>
<accession>A0A497X9L9</accession>
<dbReference type="AlphaFoldDB" id="A0A497X9L9"/>
<keyword evidence="4" id="KW-1185">Reference proteome</keyword>
<feature type="region of interest" description="Disordered" evidence="1">
    <location>
        <begin position="67"/>
        <end position="94"/>
    </location>
</feature>
<dbReference type="Proteomes" id="UP000268908">
    <property type="component" value="Unassembled WGS sequence"/>
</dbReference>
<evidence type="ECO:0000256" key="1">
    <source>
        <dbReference type="SAM" id="MobiDB-lite"/>
    </source>
</evidence>
<feature type="compositionally biased region" description="Polar residues" evidence="1">
    <location>
        <begin position="79"/>
        <end position="94"/>
    </location>
</feature>
<organism evidence="3 4">
    <name type="scientific">Sulfurisoma sediminicola</name>
    <dbReference type="NCBI Taxonomy" id="1381557"/>
    <lineage>
        <taxon>Bacteria</taxon>
        <taxon>Pseudomonadati</taxon>
        <taxon>Pseudomonadota</taxon>
        <taxon>Betaproteobacteria</taxon>
        <taxon>Nitrosomonadales</taxon>
        <taxon>Sterolibacteriaceae</taxon>
        <taxon>Sulfurisoma</taxon>
    </lineage>
</organism>
<evidence type="ECO:0000313" key="3">
    <source>
        <dbReference type="EMBL" id="RLJ62674.1"/>
    </source>
</evidence>
<gene>
    <name evidence="3" type="ORF">DFR35_2490</name>
</gene>
<sequence length="299" mass="31562">MFSWGVTLMVVGGLSFVLPIFGRQFIVVSALGLTGMGSAVAGIILFAIGILLFNAAKKRELLEHPAPRAPDFDVHQPMPASSSKTSGSINDASPQLAQRSAPSFKMGSGECLDPYSFGVLAVKTGIEDSQQAVDEMIGTGELPGQQSIRSKKGAVQLHLLALIVGVLYVCANKLCSSNKQVLTEVGSGLSDGFTALFADENGKLSNPNNSRSLYGLFQDYAGSLANELNNIDPETLGSNPFDMGATARLVVENIGGQCDIQAILADSPLERVMLEKVAATYGVSLLIRLLLAKQIGYSH</sequence>
<dbReference type="EMBL" id="RCCI01000007">
    <property type="protein sequence ID" value="RLJ62674.1"/>
    <property type="molecule type" value="Genomic_DNA"/>
</dbReference>
<proteinExistence type="predicted"/>
<feature type="transmembrane region" description="Helical" evidence="2">
    <location>
        <begin position="32"/>
        <end position="53"/>
    </location>
</feature>